<feature type="domain" description="HECT" evidence="6">
    <location>
        <begin position="41"/>
        <end position="247"/>
    </location>
</feature>
<evidence type="ECO:0000313" key="7">
    <source>
        <dbReference type="EMBL" id="PNH05535.1"/>
    </source>
</evidence>
<evidence type="ECO:0000313" key="8">
    <source>
        <dbReference type="Proteomes" id="UP000236333"/>
    </source>
</evidence>
<evidence type="ECO:0000256" key="1">
    <source>
        <dbReference type="ARBA" id="ARBA00000885"/>
    </source>
</evidence>
<dbReference type="PANTHER" id="PTHR45700">
    <property type="entry name" value="UBIQUITIN-PROTEIN LIGASE E3C"/>
    <property type="match status" value="1"/>
</dbReference>
<dbReference type="OrthoDB" id="8068875at2759"/>
<dbReference type="EC" id="2.3.2.26" evidence="2"/>
<reference evidence="7 8" key="1">
    <citation type="journal article" date="2017" name="Mol. Biol. Evol.">
        <title>The 4-celled Tetrabaena socialis nuclear genome reveals the essential components for genetic control of cell number at the origin of multicellularity in the volvocine lineage.</title>
        <authorList>
            <person name="Featherston J."/>
            <person name="Arakaki Y."/>
            <person name="Hanschen E.R."/>
            <person name="Ferris P.J."/>
            <person name="Michod R.E."/>
            <person name="Olson B.J.S.C."/>
            <person name="Nozaki H."/>
            <person name="Durand P.M."/>
        </authorList>
    </citation>
    <scope>NUCLEOTIDE SEQUENCE [LARGE SCALE GENOMIC DNA]</scope>
    <source>
        <strain evidence="7 8">NIES-571</strain>
    </source>
</reference>
<gene>
    <name evidence="7" type="ORF">TSOC_008197</name>
</gene>
<evidence type="ECO:0000256" key="4">
    <source>
        <dbReference type="ARBA" id="ARBA00022786"/>
    </source>
</evidence>
<dbReference type="InterPro" id="IPR000569">
    <property type="entry name" value="HECT_dom"/>
</dbReference>
<dbReference type="GO" id="GO:0061630">
    <property type="term" value="F:ubiquitin protein ligase activity"/>
    <property type="evidence" value="ECO:0007669"/>
    <property type="project" value="UniProtKB-EC"/>
</dbReference>
<comment type="caution">
    <text evidence="5">Lacks conserved residue(s) required for the propagation of feature annotation.</text>
</comment>
<dbReference type="SUPFAM" id="SSF56204">
    <property type="entry name" value="Hect, E3 ligase catalytic domain"/>
    <property type="match status" value="1"/>
</dbReference>
<evidence type="ECO:0000256" key="2">
    <source>
        <dbReference type="ARBA" id="ARBA00012485"/>
    </source>
</evidence>
<dbReference type="Gene3D" id="3.30.2160.10">
    <property type="entry name" value="Hect, E3 ligase catalytic domain"/>
    <property type="match status" value="1"/>
</dbReference>
<dbReference type="EMBL" id="PGGS01000298">
    <property type="protein sequence ID" value="PNH05535.1"/>
    <property type="molecule type" value="Genomic_DNA"/>
</dbReference>
<dbReference type="PROSITE" id="PS50237">
    <property type="entry name" value="HECT"/>
    <property type="match status" value="1"/>
</dbReference>
<dbReference type="InterPro" id="IPR035983">
    <property type="entry name" value="Hect_E3_ubiquitin_ligase"/>
</dbReference>
<dbReference type="Gene3D" id="3.90.1750.10">
    <property type="entry name" value="Hect, E3 ligase catalytic domains"/>
    <property type="match status" value="1"/>
</dbReference>
<evidence type="ECO:0000256" key="5">
    <source>
        <dbReference type="PROSITE-ProRule" id="PRU00104"/>
    </source>
</evidence>
<keyword evidence="7" id="KW-0436">Ligase</keyword>
<comment type="caution">
    <text evidence="7">The sequence shown here is derived from an EMBL/GenBank/DDBJ whole genome shotgun (WGS) entry which is preliminary data.</text>
</comment>
<organism evidence="7 8">
    <name type="scientific">Tetrabaena socialis</name>
    <dbReference type="NCBI Taxonomy" id="47790"/>
    <lineage>
        <taxon>Eukaryota</taxon>
        <taxon>Viridiplantae</taxon>
        <taxon>Chlorophyta</taxon>
        <taxon>core chlorophytes</taxon>
        <taxon>Chlorophyceae</taxon>
        <taxon>CS clade</taxon>
        <taxon>Chlamydomonadales</taxon>
        <taxon>Tetrabaenaceae</taxon>
        <taxon>Tetrabaena</taxon>
    </lineage>
</organism>
<feature type="non-terminal residue" evidence="7">
    <location>
        <position position="1"/>
    </location>
</feature>
<sequence length="263" mass="28971">LPTPADCSVPAVHSDMCILRVRRTHLVDDALAEIGRQVRRDLLKPLRVHFIGEDGIDAGGVKKEFFLLLVDRLLNADMMVYDEASRTYWFNPASMEPAESFFLLGLAISLAVYNRVLLAFPAPLLLYQKLRGGRELGLRDLEGWQPELARGLKMLLEVTGKYDGPEPLADVFGVTFSVDVECYGQIHTVPLKPGGDTILVTEDTRAEYVSLLAAWHMEGSVEAQFQAFAEGFRVLCEGPALSLFNAQVSAAAGANVTFLMGRD</sequence>
<keyword evidence="3" id="KW-0808">Transferase</keyword>
<name>A0A2J7ZZ38_9CHLO</name>
<dbReference type="GO" id="GO:0016874">
    <property type="term" value="F:ligase activity"/>
    <property type="evidence" value="ECO:0007669"/>
    <property type="project" value="UniProtKB-KW"/>
</dbReference>
<evidence type="ECO:0000256" key="3">
    <source>
        <dbReference type="ARBA" id="ARBA00022679"/>
    </source>
</evidence>
<accession>A0A2J7ZZ38</accession>
<evidence type="ECO:0000259" key="6">
    <source>
        <dbReference type="PROSITE" id="PS50237"/>
    </source>
</evidence>
<dbReference type="GO" id="GO:0000209">
    <property type="term" value="P:protein polyubiquitination"/>
    <property type="evidence" value="ECO:0007669"/>
    <property type="project" value="InterPro"/>
</dbReference>
<keyword evidence="4 5" id="KW-0833">Ubl conjugation pathway</keyword>
<dbReference type="Proteomes" id="UP000236333">
    <property type="component" value="Unassembled WGS sequence"/>
</dbReference>
<dbReference type="InterPro" id="IPR044611">
    <property type="entry name" value="E3A/B/C-like"/>
</dbReference>
<comment type="catalytic activity">
    <reaction evidence="1">
        <text>S-ubiquitinyl-[E2 ubiquitin-conjugating enzyme]-L-cysteine + [acceptor protein]-L-lysine = [E2 ubiquitin-conjugating enzyme]-L-cysteine + N(6)-ubiquitinyl-[acceptor protein]-L-lysine.</text>
        <dbReference type="EC" id="2.3.2.26"/>
    </reaction>
</comment>
<dbReference type="AlphaFoldDB" id="A0A2J7ZZ38"/>
<dbReference type="PANTHER" id="PTHR45700:SF8">
    <property type="entry name" value="HECT-TYPE E3 UBIQUITIN TRANSFERASE"/>
    <property type="match status" value="1"/>
</dbReference>
<dbReference type="Pfam" id="PF00632">
    <property type="entry name" value="HECT"/>
    <property type="match status" value="1"/>
</dbReference>
<keyword evidence="8" id="KW-1185">Reference proteome</keyword>
<dbReference type="SMART" id="SM00119">
    <property type="entry name" value="HECTc"/>
    <property type="match status" value="1"/>
</dbReference>
<proteinExistence type="predicted"/>
<protein>
    <recommendedName>
        <fullName evidence="2">HECT-type E3 ubiquitin transferase</fullName>
        <ecNumber evidence="2">2.3.2.26</ecNumber>
    </recommendedName>
</protein>